<reference evidence="3" key="1">
    <citation type="journal article" date="2020" name="Stud. Mycol.">
        <title>101 Dothideomycetes genomes: a test case for predicting lifestyles and emergence of pathogens.</title>
        <authorList>
            <person name="Haridas S."/>
            <person name="Albert R."/>
            <person name="Binder M."/>
            <person name="Bloem J."/>
            <person name="Labutti K."/>
            <person name="Salamov A."/>
            <person name="Andreopoulos B."/>
            <person name="Baker S."/>
            <person name="Barry K."/>
            <person name="Bills G."/>
            <person name="Bluhm B."/>
            <person name="Cannon C."/>
            <person name="Castanera R."/>
            <person name="Culley D."/>
            <person name="Daum C."/>
            <person name="Ezra D."/>
            <person name="Gonzalez J."/>
            <person name="Henrissat B."/>
            <person name="Kuo A."/>
            <person name="Liang C."/>
            <person name="Lipzen A."/>
            <person name="Lutzoni F."/>
            <person name="Magnuson J."/>
            <person name="Mondo S."/>
            <person name="Nolan M."/>
            <person name="Ohm R."/>
            <person name="Pangilinan J."/>
            <person name="Park H.-J."/>
            <person name="Ramirez L."/>
            <person name="Alfaro M."/>
            <person name="Sun H."/>
            <person name="Tritt A."/>
            <person name="Yoshinaga Y."/>
            <person name="Zwiers L.-H."/>
            <person name="Turgeon B."/>
            <person name="Goodwin S."/>
            <person name="Spatafora J."/>
            <person name="Crous P."/>
            <person name="Grigoriev I."/>
        </authorList>
    </citation>
    <scope>NUCLEOTIDE SEQUENCE</scope>
    <source>
        <strain evidence="3">CBS 119687</strain>
    </source>
</reference>
<dbReference type="GeneID" id="54403035"/>
<feature type="compositionally biased region" description="Polar residues" evidence="1">
    <location>
        <begin position="74"/>
        <end position="83"/>
    </location>
</feature>
<dbReference type="RefSeq" id="XP_033524846.1">
    <property type="nucleotide sequence ID" value="XM_033662603.1"/>
</dbReference>
<keyword evidence="4" id="KW-1185">Reference proteome</keyword>
<sequence length="256" mass="28998">MTISITSQLQPPSKPGRKSTRLGEYRGLDKKPKKVNSEIRKQQNRIASRNYREKRKRKLEHLQQQIEDGDSSDRQASQTSPRSCESHTRSSSEEYEVAESSSLPFVLPFNTDVGQLASNGVNELETIPTAIISPFDSHILATTQSCSALEISWNPPIYDSPLPMRTPWWAPDTVSPPQILSSSNELQYAPSPEASSYGQTSAPSQVPQQLFLHPDPTSYTPNYPYRFLDRLPHQVPNIPVYFFHQQPFTLEHSVYI</sequence>
<evidence type="ECO:0000259" key="2">
    <source>
        <dbReference type="PROSITE" id="PS00036"/>
    </source>
</evidence>
<dbReference type="Gene3D" id="1.20.5.170">
    <property type="match status" value="1"/>
</dbReference>
<dbReference type="CDD" id="cd14688">
    <property type="entry name" value="bZIP_YAP"/>
    <property type="match status" value="1"/>
</dbReference>
<evidence type="ECO:0000313" key="3">
    <source>
        <dbReference type="EMBL" id="KAF2130459.1"/>
    </source>
</evidence>
<accession>A0A6A6AEY4</accession>
<dbReference type="Proteomes" id="UP000799771">
    <property type="component" value="Unassembled WGS sequence"/>
</dbReference>
<feature type="compositionally biased region" description="Polar residues" evidence="1">
    <location>
        <begin position="1"/>
        <end position="11"/>
    </location>
</feature>
<feature type="domain" description="BZIP" evidence="2">
    <location>
        <begin position="40"/>
        <end position="54"/>
    </location>
</feature>
<dbReference type="AlphaFoldDB" id="A0A6A6AEY4"/>
<proteinExistence type="predicted"/>
<dbReference type="OrthoDB" id="2245989at2759"/>
<feature type="compositionally biased region" description="Basic and acidic residues" evidence="1">
    <location>
        <begin position="21"/>
        <end position="41"/>
    </location>
</feature>
<dbReference type="GO" id="GO:0003700">
    <property type="term" value="F:DNA-binding transcription factor activity"/>
    <property type="evidence" value="ECO:0007669"/>
    <property type="project" value="InterPro"/>
</dbReference>
<organism evidence="3 4">
    <name type="scientific">Dothidotthia symphoricarpi CBS 119687</name>
    <dbReference type="NCBI Taxonomy" id="1392245"/>
    <lineage>
        <taxon>Eukaryota</taxon>
        <taxon>Fungi</taxon>
        <taxon>Dikarya</taxon>
        <taxon>Ascomycota</taxon>
        <taxon>Pezizomycotina</taxon>
        <taxon>Dothideomycetes</taxon>
        <taxon>Pleosporomycetidae</taxon>
        <taxon>Pleosporales</taxon>
        <taxon>Dothidotthiaceae</taxon>
        <taxon>Dothidotthia</taxon>
    </lineage>
</organism>
<feature type="region of interest" description="Disordered" evidence="1">
    <location>
        <begin position="1"/>
        <end position="96"/>
    </location>
</feature>
<dbReference type="EMBL" id="ML977504">
    <property type="protein sequence ID" value="KAF2130459.1"/>
    <property type="molecule type" value="Genomic_DNA"/>
</dbReference>
<evidence type="ECO:0000313" key="4">
    <source>
        <dbReference type="Proteomes" id="UP000799771"/>
    </source>
</evidence>
<dbReference type="InterPro" id="IPR046347">
    <property type="entry name" value="bZIP_sf"/>
</dbReference>
<evidence type="ECO:0000256" key="1">
    <source>
        <dbReference type="SAM" id="MobiDB-lite"/>
    </source>
</evidence>
<dbReference type="InterPro" id="IPR004827">
    <property type="entry name" value="bZIP"/>
</dbReference>
<gene>
    <name evidence="3" type="ORF">P153DRAFT_218151</name>
</gene>
<name>A0A6A6AEY4_9PLEO</name>
<dbReference type="SUPFAM" id="SSF57959">
    <property type="entry name" value="Leucine zipper domain"/>
    <property type="match status" value="1"/>
</dbReference>
<protein>
    <recommendedName>
        <fullName evidence="2">BZIP domain-containing protein</fullName>
    </recommendedName>
</protein>
<dbReference type="PROSITE" id="PS00036">
    <property type="entry name" value="BZIP_BASIC"/>
    <property type="match status" value="1"/>
</dbReference>